<comment type="caution">
    <text evidence="2">The sequence shown here is derived from an EMBL/GenBank/DDBJ whole genome shotgun (WGS) entry which is preliminary data.</text>
</comment>
<evidence type="ECO:0000256" key="1">
    <source>
        <dbReference type="SAM" id="Phobius"/>
    </source>
</evidence>
<keyword evidence="1" id="KW-0812">Transmembrane</keyword>
<keyword evidence="1" id="KW-1133">Transmembrane helix</keyword>
<sequence>MAVPLMLFGVPLQGATRATLTPALQKAGLPLIPNGPQQWFDTYRLNGQLPQLQGASMFSVKYTKHNRFAVAEYKFPSFDDARQVQNIITMVEYKYGQPSSVVGDVEHGPVTARWKESGDMEIKVWRGWPVTTTYMDLENITNVARMLSETRAGKHGGLLPARTDVNDQKEWQPPSLVEQATPSSNQTFPLLWEWGVIAFFCIPALAMVIFGHFIARVTRIPPNFKVAAHIFFTRIGQFVRRPQWFLRGDKNR</sequence>
<dbReference type="EMBL" id="WNJL01000012">
    <property type="protein sequence ID" value="NDU41675.1"/>
    <property type="molecule type" value="Genomic_DNA"/>
</dbReference>
<organism evidence="2">
    <name type="scientific">Acidithiobacillus ferrianus</name>
    <dbReference type="NCBI Taxonomy" id="2678518"/>
    <lineage>
        <taxon>Bacteria</taxon>
        <taxon>Pseudomonadati</taxon>
        <taxon>Pseudomonadota</taxon>
        <taxon>Acidithiobacillia</taxon>
        <taxon>Acidithiobacillales</taxon>
        <taxon>Acidithiobacillaceae</taxon>
        <taxon>Acidithiobacillus</taxon>
    </lineage>
</organism>
<protein>
    <recommendedName>
        <fullName evidence="3">Transmembrane protein</fullName>
    </recommendedName>
</protein>
<feature type="transmembrane region" description="Helical" evidence="1">
    <location>
        <begin position="191"/>
        <end position="215"/>
    </location>
</feature>
<evidence type="ECO:0008006" key="3">
    <source>
        <dbReference type="Google" id="ProtNLM"/>
    </source>
</evidence>
<proteinExistence type="predicted"/>
<name>A0A845U833_9PROT</name>
<keyword evidence="1" id="KW-0472">Membrane</keyword>
<gene>
    <name evidence="2" type="ORF">GL267_03135</name>
</gene>
<dbReference type="AlphaFoldDB" id="A0A845U833"/>
<evidence type="ECO:0000313" key="2">
    <source>
        <dbReference type="EMBL" id="NDU41675.1"/>
    </source>
</evidence>
<accession>A0A845U833</accession>
<dbReference type="RefSeq" id="WP_163096452.1">
    <property type="nucleotide sequence ID" value="NZ_CP127524.1"/>
</dbReference>
<reference evidence="2" key="1">
    <citation type="submission" date="2019-11" db="EMBL/GenBank/DDBJ databases">
        <title>Acidithiobacillus ferrianus sp. nov.: a facultatively anaerobic and extremely acidophilic chemolithoautotroph.</title>
        <authorList>
            <person name="Norris P.R."/>
            <person name="Falagan C."/>
            <person name="Moya-Beltran A."/>
            <person name="Castro M."/>
            <person name="Quatrini R."/>
            <person name="Johnson D.B."/>
        </authorList>
    </citation>
    <scope>NUCLEOTIDE SEQUENCE [LARGE SCALE GENOMIC DNA]</scope>
    <source>
        <strain evidence="2">MG</strain>
    </source>
</reference>